<dbReference type="EMBL" id="CYGY02000115">
    <property type="protein sequence ID" value="SIT51350.1"/>
    <property type="molecule type" value="Genomic_DNA"/>
</dbReference>
<accession>A0A1N7SVB4</accession>
<evidence type="ECO:0000313" key="2">
    <source>
        <dbReference type="Proteomes" id="UP000195569"/>
    </source>
</evidence>
<organism evidence="1 2">
    <name type="scientific">Paraburkholderia piptadeniae</name>
    <dbReference type="NCBI Taxonomy" id="1701573"/>
    <lineage>
        <taxon>Bacteria</taxon>
        <taxon>Pseudomonadati</taxon>
        <taxon>Pseudomonadota</taxon>
        <taxon>Betaproteobacteria</taxon>
        <taxon>Burkholderiales</taxon>
        <taxon>Burkholderiaceae</taxon>
        <taxon>Paraburkholderia</taxon>
    </lineage>
</organism>
<dbReference type="OrthoDB" id="1779474at2"/>
<gene>
    <name evidence="1" type="ORF">BN2476_1150064</name>
</gene>
<protein>
    <submittedName>
        <fullName evidence="1">Uncharacterized protein</fullName>
    </submittedName>
</protein>
<sequence length="393" mass="44169">MNKIAYLRNKVAAEFVSHIAQMLTGEIAVEGIWRGFEAKFGSVPDKTLEQLFRRYSWREKSLLETTRNLRPLRRALRQALRFPRKLTADTLRAHLNPIMGWGMGSAESYDEWARDQGERLVTLFMDGITALNSDSPDLSAFERAKMNAGFTKSFSHAADHSIMLDGRVGAALCLLVRQFLRRHPELGVNGVPEVLAFRWGEQRPRPGQPSVPRNPSGEGFKFGRLSSAGSRRWAELNIRANWILRAARDQAGAKWCRGRYGLRHIEAALFMLGYQIDPLATNYANRSFSPSSEAVVPTHSNRRAMPVLTNFARAHAVLSRQDNATVMLRTRRGTPFSASARNRRDGTPVIVFSHNNLVHPSDWGYTCNSYGKAGQRIGQYVAQLDAWVASLTS</sequence>
<evidence type="ECO:0000313" key="1">
    <source>
        <dbReference type="EMBL" id="SIT51350.1"/>
    </source>
</evidence>
<comment type="caution">
    <text evidence="1">The sequence shown here is derived from an EMBL/GenBank/DDBJ whole genome shotgun (WGS) entry which is preliminary data.</text>
</comment>
<proteinExistence type="predicted"/>
<dbReference type="AlphaFoldDB" id="A0A1N7SVB4"/>
<reference evidence="1" key="1">
    <citation type="submission" date="2016-12" db="EMBL/GenBank/DDBJ databases">
        <authorList>
            <person name="Moulin L."/>
        </authorList>
    </citation>
    <scope>NUCLEOTIDE SEQUENCE [LARGE SCALE GENOMIC DNA]</scope>
    <source>
        <strain evidence="1">STM 7183</strain>
    </source>
</reference>
<dbReference type="Proteomes" id="UP000195569">
    <property type="component" value="Unassembled WGS sequence"/>
</dbReference>
<name>A0A1N7SVB4_9BURK</name>
<dbReference type="RefSeq" id="WP_087739836.1">
    <property type="nucleotide sequence ID" value="NZ_CYGY02000115.1"/>
</dbReference>
<keyword evidence="2" id="KW-1185">Reference proteome</keyword>